<dbReference type="PRINTS" id="PR00107">
    <property type="entry name" value="PHOSPHOCPHPR"/>
</dbReference>
<sequence>MIQFDHIVQDPEGLHARPAGKLVKFAQACSSEIRILSGEKSASAKKLFAVMGLGIKRGDTITLLVEGENENPDCEKLKAFCKESI</sequence>
<dbReference type="AlphaFoldDB" id="A0A928KXV0"/>
<dbReference type="InterPro" id="IPR050399">
    <property type="entry name" value="HPr"/>
</dbReference>
<organism evidence="5 6">
    <name type="scientific">Faecalispora sporosphaeroides</name>
    <dbReference type="NCBI Taxonomy" id="1549"/>
    <lineage>
        <taxon>Bacteria</taxon>
        <taxon>Bacillati</taxon>
        <taxon>Bacillota</taxon>
        <taxon>Clostridia</taxon>
        <taxon>Eubacteriales</taxon>
        <taxon>Oscillospiraceae</taxon>
        <taxon>Faecalispora</taxon>
    </lineage>
</organism>
<name>A0A928KXV0_9FIRM</name>
<dbReference type="SUPFAM" id="SSF55594">
    <property type="entry name" value="HPr-like"/>
    <property type="match status" value="1"/>
</dbReference>
<evidence type="ECO:0000259" key="4">
    <source>
        <dbReference type="PROSITE" id="PS51350"/>
    </source>
</evidence>
<dbReference type="Pfam" id="PF00381">
    <property type="entry name" value="PTS-HPr"/>
    <property type="match status" value="1"/>
</dbReference>
<protein>
    <recommendedName>
        <fullName evidence="2">Phosphocarrier protein HPr</fullName>
    </recommendedName>
</protein>
<accession>A0A928KXV0</accession>
<dbReference type="Gene3D" id="3.30.1340.10">
    <property type="entry name" value="HPr-like"/>
    <property type="match status" value="1"/>
</dbReference>
<comment type="function">
    <text evidence="1">General (non sugar-specific) component of the phosphoenolpyruvate-dependent sugar phosphotransferase system (sugar PTS). This major carbohydrate active-transport system catalyzes the phosphorylation of incoming sugar substrates concomitantly with their translocation across the cell membrane. The phosphoryl group from phosphoenolpyruvate (PEP) is transferred to the phosphoryl carrier protein HPr by enzyme I. Phospho-HPr then transfers it to the PTS EIIA domain.</text>
</comment>
<dbReference type="PANTHER" id="PTHR33705:SF1">
    <property type="entry name" value="PHOSPHOCARRIER PROTEIN HPR"/>
    <property type="match status" value="1"/>
</dbReference>
<keyword evidence="3" id="KW-0762">Sugar transport</keyword>
<evidence type="ECO:0000256" key="1">
    <source>
        <dbReference type="ARBA" id="ARBA00003681"/>
    </source>
</evidence>
<dbReference type="CDD" id="cd00367">
    <property type="entry name" value="PTS-HPr_like"/>
    <property type="match status" value="1"/>
</dbReference>
<gene>
    <name evidence="5" type="ORF">E7512_10940</name>
</gene>
<feature type="domain" description="HPr" evidence="4">
    <location>
        <begin position="1"/>
        <end position="85"/>
    </location>
</feature>
<evidence type="ECO:0000256" key="3">
    <source>
        <dbReference type="ARBA" id="ARBA00022597"/>
    </source>
</evidence>
<proteinExistence type="predicted"/>
<evidence type="ECO:0000313" key="6">
    <source>
        <dbReference type="Proteomes" id="UP000754750"/>
    </source>
</evidence>
<dbReference type="NCBIfam" id="TIGR01003">
    <property type="entry name" value="PTS_HPr_family"/>
    <property type="match status" value="1"/>
</dbReference>
<dbReference type="PANTHER" id="PTHR33705">
    <property type="entry name" value="PHOSPHOCARRIER PROTEIN HPR"/>
    <property type="match status" value="1"/>
</dbReference>
<dbReference type="InterPro" id="IPR035895">
    <property type="entry name" value="HPr-like_sf"/>
</dbReference>
<evidence type="ECO:0000313" key="5">
    <source>
        <dbReference type="EMBL" id="MBE6834070.1"/>
    </source>
</evidence>
<dbReference type="PROSITE" id="PS51350">
    <property type="entry name" value="PTS_HPR_DOM"/>
    <property type="match status" value="1"/>
</dbReference>
<dbReference type="RefSeq" id="WP_326840670.1">
    <property type="nucleotide sequence ID" value="NZ_SVNY01000005.1"/>
</dbReference>
<dbReference type="InterPro" id="IPR000032">
    <property type="entry name" value="HPr-like"/>
</dbReference>
<keyword evidence="3" id="KW-0813">Transport</keyword>
<dbReference type="Proteomes" id="UP000754750">
    <property type="component" value="Unassembled WGS sequence"/>
</dbReference>
<reference evidence="5" key="1">
    <citation type="submission" date="2019-04" db="EMBL/GenBank/DDBJ databases">
        <title>Evolution of Biomass-Degrading Anaerobic Consortia Revealed by Metagenomics.</title>
        <authorList>
            <person name="Peng X."/>
        </authorList>
    </citation>
    <scope>NUCLEOTIDE SEQUENCE</scope>
    <source>
        <strain evidence="5">SIG551</strain>
    </source>
</reference>
<dbReference type="EMBL" id="SVNY01000005">
    <property type="protein sequence ID" value="MBE6834070.1"/>
    <property type="molecule type" value="Genomic_DNA"/>
</dbReference>
<comment type="caution">
    <text evidence="5">The sequence shown here is derived from an EMBL/GenBank/DDBJ whole genome shotgun (WGS) entry which is preliminary data.</text>
</comment>
<evidence type="ECO:0000256" key="2">
    <source>
        <dbReference type="ARBA" id="ARBA00020422"/>
    </source>
</evidence>